<dbReference type="Proteomes" id="UP000318538">
    <property type="component" value="Chromosome"/>
</dbReference>
<evidence type="ECO:0000313" key="3">
    <source>
        <dbReference type="Proteomes" id="UP000318538"/>
    </source>
</evidence>
<name>A0A517NAB7_9BACT</name>
<protein>
    <recommendedName>
        <fullName evidence="1">AAA+ ATPase domain-containing protein</fullName>
    </recommendedName>
</protein>
<gene>
    <name evidence="2" type="ORF">K227x_24650</name>
</gene>
<organism evidence="2 3">
    <name type="scientific">Rubripirellula lacrimiformis</name>
    <dbReference type="NCBI Taxonomy" id="1930273"/>
    <lineage>
        <taxon>Bacteria</taxon>
        <taxon>Pseudomonadati</taxon>
        <taxon>Planctomycetota</taxon>
        <taxon>Planctomycetia</taxon>
        <taxon>Pirellulales</taxon>
        <taxon>Pirellulaceae</taxon>
        <taxon>Rubripirellula</taxon>
    </lineage>
</organism>
<sequence length="192" mass="21092">MQSIAHRLLQHSVTAVVGPHGTGKSTLLTGLVDMLRPQFPAIASVQLCNPECTGWLRRHRHRRSAARTAREAQTSLASGGWLIVDGAEQLSRQSWSRLCRRICHRGQTLLATSHQPLPGAIELHRTGNSAELIRSLTDDLIAGATMPIAPATRNQIDGELRARQLAGVTNVRDLWFDLYDIVQSSHLSGSDR</sequence>
<dbReference type="SUPFAM" id="SSF52540">
    <property type="entry name" value="P-loop containing nucleoside triphosphate hydrolases"/>
    <property type="match status" value="1"/>
</dbReference>
<dbReference type="InterPro" id="IPR003593">
    <property type="entry name" value="AAA+_ATPase"/>
</dbReference>
<evidence type="ECO:0000259" key="1">
    <source>
        <dbReference type="SMART" id="SM00382"/>
    </source>
</evidence>
<feature type="domain" description="AAA+ ATPase" evidence="1">
    <location>
        <begin position="10"/>
        <end position="136"/>
    </location>
</feature>
<reference evidence="2 3" key="1">
    <citation type="submission" date="2019-02" db="EMBL/GenBank/DDBJ databases">
        <title>Deep-cultivation of Planctomycetes and their phenomic and genomic characterization uncovers novel biology.</title>
        <authorList>
            <person name="Wiegand S."/>
            <person name="Jogler M."/>
            <person name="Boedeker C."/>
            <person name="Pinto D."/>
            <person name="Vollmers J."/>
            <person name="Rivas-Marin E."/>
            <person name="Kohn T."/>
            <person name="Peeters S.H."/>
            <person name="Heuer A."/>
            <person name="Rast P."/>
            <person name="Oberbeckmann S."/>
            <person name="Bunk B."/>
            <person name="Jeske O."/>
            <person name="Meyerdierks A."/>
            <person name="Storesund J.E."/>
            <person name="Kallscheuer N."/>
            <person name="Luecker S."/>
            <person name="Lage O.M."/>
            <person name="Pohl T."/>
            <person name="Merkel B.J."/>
            <person name="Hornburger P."/>
            <person name="Mueller R.-W."/>
            <person name="Bruemmer F."/>
            <person name="Labrenz M."/>
            <person name="Spormann A.M."/>
            <person name="Op den Camp H."/>
            <person name="Overmann J."/>
            <person name="Amann R."/>
            <person name="Jetten M.S.M."/>
            <person name="Mascher T."/>
            <person name="Medema M.H."/>
            <person name="Devos D.P."/>
            <person name="Kaster A.-K."/>
            <person name="Ovreas L."/>
            <person name="Rohde M."/>
            <person name="Galperin M.Y."/>
            <person name="Jogler C."/>
        </authorList>
    </citation>
    <scope>NUCLEOTIDE SEQUENCE [LARGE SCALE GENOMIC DNA]</scope>
    <source>
        <strain evidence="2 3">K22_7</strain>
    </source>
</reference>
<accession>A0A517NAB7</accession>
<dbReference type="KEGG" id="rlc:K227x_24650"/>
<keyword evidence="3" id="KW-1185">Reference proteome</keyword>
<dbReference type="RefSeq" id="WP_218933939.1">
    <property type="nucleotide sequence ID" value="NZ_CP036525.1"/>
</dbReference>
<dbReference type="Gene3D" id="3.40.50.300">
    <property type="entry name" value="P-loop containing nucleotide triphosphate hydrolases"/>
    <property type="match status" value="1"/>
</dbReference>
<dbReference type="EMBL" id="CP036525">
    <property type="protein sequence ID" value="QDT04077.1"/>
    <property type="molecule type" value="Genomic_DNA"/>
</dbReference>
<dbReference type="SMART" id="SM00382">
    <property type="entry name" value="AAA"/>
    <property type="match status" value="1"/>
</dbReference>
<dbReference type="AlphaFoldDB" id="A0A517NAB7"/>
<dbReference type="InterPro" id="IPR027417">
    <property type="entry name" value="P-loop_NTPase"/>
</dbReference>
<evidence type="ECO:0000313" key="2">
    <source>
        <dbReference type="EMBL" id="QDT04077.1"/>
    </source>
</evidence>
<proteinExistence type="predicted"/>